<dbReference type="Gene3D" id="3.10.10.10">
    <property type="entry name" value="HIV Type 1 Reverse Transcriptase, subunit A, domain 1"/>
    <property type="match status" value="1"/>
</dbReference>
<reference evidence="2" key="1">
    <citation type="submission" date="2023-08" db="EMBL/GenBank/DDBJ databases">
        <title>A de novo genome assembly of Solanum verrucosum Schlechtendal, a Mexican diploid species geographically isolated from the other diploid A-genome species in potato relatives.</title>
        <authorList>
            <person name="Hosaka K."/>
        </authorList>
    </citation>
    <scope>NUCLEOTIDE SEQUENCE</scope>
    <source>
        <tissue evidence="2">Young leaves</tissue>
    </source>
</reference>
<dbReference type="AlphaFoldDB" id="A0AAF0QZL2"/>
<proteinExistence type="predicted"/>
<dbReference type="InterPro" id="IPR000477">
    <property type="entry name" value="RT_dom"/>
</dbReference>
<accession>A0AAF0QZL2</accession>
<dbReference type="InterPro" id="IPR043502">
    <property type="entry name" value="DNA/RNA_pol_sf"/>
</dbReference>
<name>A0AAF0QZL2_SOLVR</name>
<evidence type="ECO:0000313" key="2">
    <source>
        <dbReference type="EMBL" id="WMV29985.1"/>
    </source>
</evidence>
<dbReference type="InterPro" id="IPR053134">
    <property type="entry name" value="RNA-dir_DNA_polymerase"/>
</dbReference>
<dbReference type="Proteomes" id="UP001234989">
    <property type="component" value="Chromosome 5"/>
</dbReference>
<evidence type="ECO:0000259" key="1">
    <source>
        <dbReference type="Pfam" id="PF00078"/>
    </source>
</evidence>
<evidence type="ECO:0000313" key="3">
    <source>
        <dbReference type="Proteomes" id="UP001234989"/>
    </source>
</evidence>
<gene>
    <name evidence="2" type="ORF">MTR67_023370</name>
</gene>
<protein>
    <recommendedName>
        <fullName evidence="1">Reverse transcriptase domain-containing protein</fullName>
    </recommendedName>
</protein>
<dbReference type="CDD" id="cd01647">
    <property type="entry name" value="RT_LTR"/>
    <property type="match status" value="1"/>
</dbReference>
<feature type="domain" description="Reverse transcriptase" evidence="1">
    <location>
        <begin position="2"/>
        <end position="151"/>
    </location>
</feature>
<organism evidence="2 3">
    <name type="scientific">Solanum verrucosum</name>
    <dbReference type="NCBI Taxonomy" id="315347"/>
    <lineage>
        <taxon>Eukaryota</taxon>
        <taxon>Viridiplantae</taxon>
        <taxon>Streptophyta</taxon>
        <taxon>Embryophyta</taxon>
        <taxon>Tracheophyta</taxon>
        <taxon>Spermatophyta</taxon>
        <taxon>Magnoliopsida</taxon>
        <taxon>eudicotyledons</taxon>
        <taxon>Gunneridae</taxon>
        <taxon>Pentapetalae</taxon>
        <taxon>asterids</taxon>
        <taxon>lamiids</taxon>
        <taxon>Solanales</taxon>
        <taxon>Solanaceae</taxon>
        <taxon>Solanoideae</taxon>
        <taxon>Solaneae</taxon>
        <taxon>Solanum</taxon>
    </lineage>
</organism>
<dbReference type="PANTHER" id="PTHR24559">
    <property type="entry name" value="TRANSPOSON TY3-I GAG-POL POLYPROTEIN"/>
    <property type="match status" value="1"/>
</dbReference>
<dbReference type="EMBL" id="CP133616">
    <property type="protein sequence ID" value="WMV29985.1"/>
    <property type="molecule type" value="Genomic_DNA"/>
</dbReference>
<dbReference type="SUPFAM" id="SSF56672">
    <property type="entry name" value="DNA/RNA polymerases"/>
    <property type="match status" value="1"/>
</dbReference>
<sequence>MCINYRKLNKVTIKNKYPLPRLDDLFDHLQGASYFSNIYLGSSYHKLWVKENDIPKMALQTQYGHYDFLVMSFGLTNAPTAFMDLMNRMFKQYLDMFVIVFIDDILIYSMREDEHTDHLMIVLQVLRDQQISAKFCKCEFWLRSVVFLGHIVSRKGIEVDPTKTDVVKSCPRPISPSDIRSF</sequence>
<dbReference type="Pfam" id="PF00078">
    <property type="entry name" value="RVT_1"/>
    <property type="match status" value="1"/>
</dbReference>
<dbReference type="InterPro" id="IPR043128">
    <property type="entry name" value="Rev_trsase/Diguanyl_cyclase"/>
</dbReference>
<dbReference type="Gene3D" id="3.30.70.270">
    <property type="match status" value="1"/>
</dbReference>
<keyword evidence="3" id="KW-1185">Reference proteome</keyword>
<dbReference type="PANTHER" id="PTHR24559:SF444">
    <property type="entry name" value="REVERSE TRANSCRIPTASE DOMAIN-CONTAINING PROTEIN"/>
    <property type="match status" value="1"/>
</dbReference>